<name>A0A0E9TYI8_ANGAN</name>
<sequence>MYIIDCLCLYVSDWEQFIVVNQSHVYCLSSVNIVFLTFCHLAN</sequence>
<dbReference type="AlphaFoldDB" id="A0A0E9TYI8"/>
<accession>A0A0E9TYI8</accession>
<organism evidence="1">
    <name type="scientific">Anguilla anguilla</name>
    <name type="common">European freshwater eel</name>
    <name type="synonym">Muraena anguilla</name>
    <dbReference type="NCBI Taxonomy" id="7936"/>
    <lineage>
        <taxon>Eukaryota</taxon>
        <taxon>Metazoa</taxon>
        <taxon>Chordata</taxon>
        <taxon>Craniata</taxon>
        <taxon>Vertebrata</taxon>
        <taxon>Euteleostomi</taxon>
        <taxon>Actinopterygii</taxon>
        <taxon>Neopterygii</taxon>
        <taxon>Teleostei</taxon>
        <taxon>Anguilliformes</taxon>
        <taxon>Anguillidae</taxon>
        <taxon>Anguilla</taxon>
    </lineage>
</organism>
<protein>
    <submittedName>
        <fullName evidence="1">Uncharacterized protein</fullName>
    </submittedName>
</protein>
<reference evidence="1" key="1">
    <citation type="submission" date="2014-11" db="EMBL/GenBank/DDBJ databases">
        <authorList>
            <person name="Amaro Gonzalez C."/>
        </authorList>
    </citation>
    <scope>NUCLEOTIDE SEQUENCE</scope>
</reference>
<dbReference type="EMBL" id="GBXM01050040">
    <property type="protein sequence ID" value="JAH58537.1"/>
    <property type="molecule type" value="Transcribed_RNA"/>
</dbReference>
<reference evidence="1" key="2">
    <citation type="journal article" date="2015" name="Fish Shellfish Immunol.">
        <title>Early steps in the European eel (Anguilla anguilla)-Vibrio vulnificus interaction in the gills: Role of the RtxA13 toxin.</title>
        <authorList>
            <person name="Callol A."/>
            <person name="Pajuelo D."/>
            <person name="Ebbesson L."/>
            <person name="Teles M."/>
            <person name="MacKenzie S."/>
            <person name="Amaro C."/>
        </authorList>
    </citation>
    <scope>NUCLEOTIDE SEQUENCE</scope>
</reference>
<evidence type="ECO:0000313" key="1">
    <source>
        <dbReference type="EMBL" id="JAH58537.1"/>
    </source>
</evidence>
<proteinExistence type="predicted"/>